<dbReference type="AlphaFoldDB" id="A0A9Q1C1U4"/>
<dbReference type="PROSITE" id="PS00918">
    <property type="entry name" value="DNASE_I_2"/>
    <property type="match status" value="1"/>
</dbReference>
<dbReference type="InterPro" id="IPR036691">
    <property type="entry name" value="Endo/exonu/phosph_ase_sf"/>
</dbReference>
<keyword evidence="2 5" id="KW-0540">Nuclease</keyword>
<evidence type="ECO:0000256" key="1">
    <source>
        <dbReference type="ARBA" id="ARBA00007359"/>
    </source>
</evidence>
<dbReference type="GO" id="GO:0003677">
    <property type="term" value="F:DNA binding"/>
    <property type="evidence" value="ECO:0007669"/>
    <property type="project" value="TreeGrafter"/>
</dbReference>
<gene>
    <name evidence="10" type="ORF">HOLleu_20670</name>
</gene>
<keyword evidence="3 5" id="KW-0378">Hydrolase</keyword>
<evidence type="ECO:0000313" key="11">
    <source>
        <dbReference type="Proteomes" id="UP001152320"/>
    </source>
</evidence>
<dbReference type="InterPro" id="IPR005135">
    <property type="entry name" value="Endo/exonuclease/phosphatase"/>
</dbReference>
<dbReference type="Pfam" id="PF03372">
    <property type="entry name" value="Exo_endo_phos"/>
    <property type="match status" value="1"/>
</dbReference>
<organism evidence="10 11">
    <name type="scientific">Holothuria leucospilota</name>
    <name type="common">Black long sea cucumber</name>
    <name type="synonym">Mertensiothuria leucospilota</name>
    <dbReference type="NCBI Taxonomy" id="206669"/>
    <lineage>
        <taxon>Eukaryota</taxon>
        <taxon>Metazoa</taxon>
        <taxon>Echinodermata</taxon>
        <taxon>Eleutherozoa</taxon>
        <taxon>Echinozoa</taxon>
        <taxon>Holothuroidea</taxon>
        <taxon>Aspidochirotacea</taxon>
        <taxon>Aspidochirotida</taxon>
        <taxon>Holothuriidae</taxon>
        <taxon>Holothuria</taxon>
    </lineage>
</organism>
<keyword evidence="11" id="KW-1185">Reference proteome</keyword>
<feature type="disulfide bond" description="Essential for enzymatic activity" evidence="7">
    <location>
        <begin position="193"/>
        <end position="229"/>
    </location>
</feature>
<dbReference type="EMBL" id="JAIZAY010000009">
    <property type="protein sequence ID" value="KAJ8036635.1"/>
    <property type="molecule type" value="Genomic_DNA"/>
</dbReference>
<feature type="signal peptide" evidence="8">
    <location>
        <begin position="1"/>
        <end position="22"/>
    </location>
</feature>
<evidence type="ECO:0000256" key="6">
    <source>
        <dbReference type="PIRSR" id="PIRSR000988-1"/>
    </source>
</evidence>
<dbReference type="OrthoDB" id="10061407at2759"/>
<evidence type="ECO:0000313" key="10">
    <source>
        <dbReference type="EMBL" id="KAJ8036635.1"/>
    </source>
</evidence>
<reference evidence="10" key="1">
    <citation type="submission" date="2021-10" db="EMBL/GenBank/DDBJ databases">
        <title>Tropical sea cucumber genome reveals ecological adaptation and Cuvierian tubules defense mechanism.</title>
        <authorList>
            <person name="Chen T."/>
        </authorList>
    </citation>
    <scope>NUCLEOTIDE SEQUENCE</scope>
    <source>
        <strain evidence="10">Nanhai2018</strain>
        <tissue evidence="10">Muscle</tissue>
    </source>
</reference>
<dbReference type="InterPro" id="IPR016202">
    <property type="entry name" value="DNase_I"/>
</dbReference>
<dbReference type="SMART" id="SM00476">
    <property type="entry name" value="DNaseIc"/>
    <property type="match status" value="1"/>
</dbReference>
<dbReference type="SUPFAM" id="SSF56219">
    <property type="entry name" value="DNase I-like"/>
    <property type="match status" value="1"/>
</dbReference>
<dbReference type="InterPro" id="IPR033125">
    <property type="entry name" value="DNASE_I_2"/>
</dbReference>
<evidence type="ECO:0000256" key="5">
    <source>
        <dbReference type="PIRNR" id="PIRNR000988"/>
    </source>
</evidence>
<dbReference type="GO" id="GO:0006308">
    <property type="term" value="P:DNA catabolic process"/>
    <property type="evidence" value="ECO:0007669"/>
    <property type="project" value="InterPro"/>
</dbReference>
<feature type="active site" evidence="6">
    <location>
        <position position="104"/>
    </location>
</feature>
<dbReference type="Proteomes" id="UP001152320">
    <property type="component" value="Chromosome 9"/>
</dbReference>
<comment type="similarity">
    <text evidence="1 5">Belongs to the DNase I family.</text>
</comment>
<dbReference type="PROSITE" id="PS51257">
    <property type="entry name" value="PROKAR_LIPOPROTEIN"/>
    <property type="match status" value="1"/>
</dbReference>
<evidence type="ECO:0000256" key="2">
    <source>
        <dbReference type="ARBA" id="ARBA00022722"/>
    </source>
</evidence>
<evidence type="ECO:0000256" key="3">
    <source>
        <dbReference type="ARBA" id="ARBA00022801"/>
    </source>
</evidence>
<evidence type="ECO:0000256" key="4">
    <source>
        <dbReference type="ARBA" id="ARBA00023157"/>
    </source>
</evidence>
<dbReference type="PANTHER" id="PTHR11371">
    <property type="entry name" value="DEOXYRIBONUCLEASE"/>
    <property type="match status" value="1"/>
</dbReference>
<feature type="domain" description="Endonuclease/exonuclease/phosphatase" evidence="9">
    <location>
        <begin position="31"/>
        <end position="267"/>
    </location>
</feature>
<evidence type="ECO:0000256" key="8">
    <source>
        <dbReference type="SAM" id="SignalP"/>
    </source>
</evidence>
<dbReference type="PANTHER" id="PTHR11371:SF31">
    <property type="entry name" value="EXTRACELLULAR NUCLEASE"/>
    <property type="match status" value="1"/>
</dbReference>
<dbReference type="GO" id="GO:0005634">
    <property type="term" value="C:nucleus"/>
    <property type="evidence" value="ECO:0007669"/>
    <property type="project" value="TreeGrafter"/>
</dbReference>
<comment type="caution">
    <text evidence="10">The sequence shown here is derived from an EMBL/GenBank/DDBJ whole genome shotgun (WGS) entry which is preliminary data.</text>
</comment>
<keyword evidence="5" id="KW-0255">Endonuclease</keyword>
<dbReference type="PRINTS" id="PR00130">
    <property type="entry name" value="DNASEI"/>
</dbReference>
<dbReference type="CDD" id="cd10282">
    <property type="entry name" value="DNase1"/>
    <property type="match status" value="1"/>
</dbReference>
<feature type="chain" id="PRO_5040119060" description="Deoxyribonuclease" evidence="8">
    <location>
        <begin position="23"/>
        <end position="275"/>
    </location>
</feature>
<keyword evidence="8" id="KW-0732">Signal</keyword>
<protein>
    <recommendedName>
        <fullName evidence="5">Deoxyribonuclease</fullName>
    </recommendedName>
</protein>
<dbReference type="PIRSF" id="PIRSF000988">
    <property type="entry name" value="DNase_I_euk"/>
    <property type="match status" value="1"/>
</dbReference>
<dbReference type="Gene3D" id="3.60.10.10">
    <property type="entry name" value="Endonuclease/exonuclease/phosphatase"/>
    <property type="match status" value="1"/>
</dbReference>
<feature type="active site" evidence="6">
    <location>
        <position position="154"/>
    </location>
</feature>
<keyword evidence="4 7" id="KW-1015">Disulfide bond</keyword>
<accession>A0A9Q1C1U4</accession>
<dbReference type="GO" id="GO:0004530">
    <property type="term" value="F:deoxyribonuclease I activity"/>
    <property type="evidence" value="ECO:0007669"/>
    <property type="project" value="TreeGrafter"/>
</dbReference>
<name>A0A9Q1C1U4_HOLLE</name>
<sequence length="275" mass="31070">MKGLQIVLLFVVLGCSVQFSTAGIERRISAFNIQTFGKTKAGKPWVMEDLVQILKRNDIILIQEIRDIDEIAIVDLLDDLNADTGNQYSMIMASRQGRSSSYKEQYCYFYKHAAFEIVASNEYPDNKDDYERAPFNVHFKDLGDGKEFVLSGLHAKPDDAVAELDKMPDVYNYIISSLGVSDVLMLGDFNADCSYVGSNDWSSIALWTDQRFNWLIDNYADTTVSTTDCAYDRFVVAGNLNCYSASVFRFDEELSLSTFDPKDVSDHYPVEVCIS</sequence>
<evidence type="ECO:0000256" key="7">
    <source>
        <dbReference type="PIRSR" id="PIRSR000988-2"/>
    </source>
</evidence>
<proteinExistence type="inferred from homology"/>
<evidence type="ECO:0000259" key="9">
    <source>
        <dbReference type="Pfam" id="PF03372"/>
    </source>
</evidence>